<proteinExistence type="predicted"/>
<dbReference type="SUPFAM" id="SSF56219">
    <property type="entry name" value="DNase I-like"/>
    <property type="match status" value="1"/>
</dbReference>
<comment type="caution">
    <text evidence="1">The sequence shown here is derived from an EMBL/GenBank/DDBJ whole genome shotgun (WGS) entry which is preliminary data.</text>
</comment>
<keyword evidence="2" id="KW-1185">Reference proteome</keyword>
<accession>A0A835LIK0</accession>
<dbReference type="EMBL" id="JADFTS010000007">
    <property type="protein sequence ID" value="KAF9596125.1"/>
    <property type="molecule type" value="Genomic_DNA"/>
</dbReference>
<name>A0A835LIK0_9MAGN</name>
<evidence type="ECO:0008006" key="3">
    <source>
        <dbReference type="Google" id="ProtNLM"/>
    </source>
</evidence>
<protein>
    <recommendedName>
        <fullName evidence="3">Endonuclease/exonuclease/phosphatase domain-containing protein</fullName>
    </recommendedName>
</protein>
<evidence type="ECO:0000313" key="1">
    <source>
        <dbReference type="EMBL" id="KAF9596125.1"/>
    </source>
</evidence>
<dbReference type="InterPro" id="IPR036691">
    <property type="entry name" value="Endo/exonu/phosph_ase_sf"/>
</dbReference>
<dbReference type="Proteomes" id="UP000631114">
    <property type="component" value="Unassembled WGS sequence"/>
</dbReference>
<dbReference type="AlphaFoldDB" id="A0A835LIK0"/>
<evidence type="ECO:0000313" key="2">
    <source>
        <dbReference type="Proteomes" id="UP000631114"/>
    </source>
</evidence>
<gene>
    <name evidence="1" type="ORF">IFM89_007178</name>
</gene>
<sequence>MNTLYWNARGVKRQKPWYHIEELVLSHNPDFLCIAEPLIKPPNVLPPLLSKHGFSANFLHNNTPNRKLTLLGQSGQAWAVIGDSNIVTSISERKGWYSVYLGNG</sequence>
<dbReference type="OrthoDB" id="1303119at2759"/>
<organism evidence="1 2">
    <name type="scientific">Coptis chinensis</name>
    <dbReference type="NCBI Taxonomy" id="261450"/>
    <lineage>
        <taxon>Eukaryota</taxon>
        <taxon>Viridiplantae</taxon>
        <taxon>Streptophyta</taxon>
        <taxon>Embryophyta</taxon>
        <taxon>Tracheophyta</taxon>
        <taxon>Spermatophyta</taxon>
        <taxon>Magnoliopsida</taxon>
        <taxon>Ranunculales</taxon>
        <taxon>Ranunculaceae</taxon>
        <taxon>Coptidoideae</taxon>
        <taxon>Coptis</taxon>
    </lineage>
</organism>
<reference evidence="1 2" key="1">
    <citation type="submission" date="2020-10" db="EMBL/GenBank/DDBJ databases">
        <title>The Coptis chinensis genome and diversification of protoberbering-type alkaloids.</title>
        <authorList>
            <person name="Wang B."/>
            <person name="Shu S."/>
            <person name="Song C."/>
            <person name="Liu Y."/>
        </authorList>
    </citation>
    <scope>NUCLEOTIDE SEQUENCE [LARGE SCALE GENOMIC DNA]</scope>
    <source>
        <strain evidence="1">HL-2020</strain>
        <tissue evidence="1">Leaf</tissue>
    </source>
</reference>